<proteinExistence type="predicted"/>
<accession>A0AAE0RY89</accession>
<evidence type="ECO:0000313" key="2">
    <source>
        <dbReference type="EMBL" id="KAK3581738.1"/>
    </source>
</evidence>
<reference evidence="2" key="3">
    <citation type="submission" date="2023-05" db="EMBL/GenBank/DDBJ databases">
        <authorList>
            <person name="Smith C.H."/>
        </authorList>
    </citation>
    <scope>NUCLEOTIDE SEQUENCE</scope>
    <source>
        <strain evidence="2">CHS0354</strain>
        <tissue evidence="2">Mantle</tissue>
    </source>
</reference>
<keyword evidence="3" id="KW-1185">Reference proteome</keyword>
<feature type="signal peptide" evidence="1">
    <location>
        <begin position="1"/>
        <end position="20"/>
    </location>
</feature>
<evidence type="ECO:0000256" key="1">
    <source>
        <dbReference type="SAM" id="SignalP"/>
    </source>
</evidence>
<comment type="caution">
    <text evidence="2">The sequence shown here is derived from an EMBL/GenBank/DDBJ whole genome shotgun (WGS) entry which is preliminary data.</text>
</comment>
<dbReference type="Proteomes" id="UP001195483">
    <property type="component" value="Unassembled WGS sequence"/>
</dbReference>
<name>A0AAE0RY89_9BIVA</name>
<gene>
    <name evidence="2" type="ORF">CHS0354_000122</name>
</gene>
<protein>
    <recommendedName>
        <fullName evidence="4">Secreted protein</fullName>
    </recommendedName>
</protein>
<organism evidence="2 3">
    <name type="scientific">Potamilus streckersoni</name>
    <dbReference type="NCBI Taxonomy" id="2493646"/>
    <lineage>
        <taxon>Eukaryota</taxon>
        <taxon>Metazoa</taxon>
        <taxon>Spiralia</taxon>
        <taxon>Lophotrochozoa</taxon>
        <taxon>Mollusca</taxon>
        <taxon>Bivalvia</taxon>
        <taxon>Autobranchia</taxon>
        <taxon>Heteroconchia</taxon>
        <taxon>Palaeoheterodonta</taxon>
        <taxon>Unionida</taxon>
        <taxon>Unionoidea</taxon>
        <taxon>Unionidae</taxon>
        <taxon>Ambleminae</taxon>
        <taxon>Lampsilini</taxon>
        <taxon>Potamilus</taxon>
    </lineage>
</organism>
<feature type="chain" id="PRO_5042050976" description="Secreted protein" evidence="1">
    <location>
        <begin position="21"/>
        <end position="179"/>
    </location>
</feature>
<keyword evidence="1" id="KW-0732">Signal</keyword>
<reference evidence="2" key="2">
    <citation type="journal article" date="2021" name="Genome Biol. Evol.">
        <title>Developing a high-quality reference genome for a parasitic bivalve with doubly uniparental inheritance (Bivalvia: Unionida).</title>
        <authorList>
            <person name="Smith C.H."/>
        </authorList>
    </citation>
    <scope>NUCLEOTIDE SEQUENCE</scope>
    <source>
        <strain evidence="2">CHS0354</strain>
        <tissue evidence="2">Mantle</tissue>
    </source>
</reference>
<reference evidence="2" key="1">
    <citation type="journal article" date="2021" name="Genome Biol. Evol.">
        <title>A High-Quality Reference Genome for a Parasitic Bivalve with Doubly Uniparental Inheritance (Bivalvia: Unionida).</title>
        <authorList>
            <person name="Smith C.H."/>
        </authorList>
    </citation>
    <scope>NUCLEOTIDE SEQUENCE</scope>
    <source>
        <strain evidence="2">CHS0354</strain>
    </source>
</reference>
<evidence type="ECO:0008006" key="4">
    <source>
        <dbReference type="Google" id="ProtNLM"/>
    </source>
</evidence>
<evidence type="ECO:0000313" key="3">
    <source>
        <dbReference type="Proteomes" id="UP001195483"/>
    </source>
</evidence>
<dbReference type="AlphaFoldDB" id="A0AAE0RY89"/>
<sequence>MVPIRISIFLIICLMVKTWAIESSIENDDQNNWGEDLEAEFQARLLEDKKREHINGGGKRGSDEPSINLDNEVLENRITDCEKRREIIVMGDDSTGTGVCYLHQMNDEYYQALCLGTGQVNQVYSIKVEITNKDFLSQNGPDSVCRNRPMYFITFVKDLDPNATEKPKKGKFLNVYLIW</sequence>
<dbReference type="EMBL" id="JAEAOA010000046">
    <property type="protein sequence ID" value="KAK3581738.1"/>
    <property type="molecule type" value="Genomic_DNA"/>
</dbReference>